<keyword evidence="2" id="KW-1185">Reference proteome</keyword>
<evidence type="ECO:0000313" key="2">
    <source>
        <dbReference type="Proteomes" id="UP000620874"/>
    </source>
</evidence>
<protein>
    <recommendedName>
        <fullName evidence="3">Lipoprotein</fullName>
    </recommendedName>
</protein>
<reference evidence="1 2" key="1">
    <citation type="submission" date="2020-08" db="EMBL/GenBank/DDBJ databases">
        <title>A Genomic Blueprint of the Chicken Gut Microbiome.</title>
        <authorList>
            <person name="Gilroy R."/>
            <person name="Ravi A."/>
            <person name="Getino M."/>
            <person name="Pursley I."/>
            <person name="Horton D.L."/>
            <person name="Alikhan N.-F."/>
            <person name="Baker D."/>
            <person name="Gharbi K."/>
            <person name="Hall N."/>
            <person name="Watson M."/>
            <person name="Adriaenssens E.M."/>
            <person name="Foster-Nyarko E."/>
            <person name="Jarju S."/>
            <person name="Secka A."/>
            <person name="Antonio M."/>
            <person name="Oren A."/>
            <person name="Chaudhuri R."/>
            <person name="La Ragione R.M."/>
            <person name="Hildebrand F."/>
            <person name="Pallen M.J."/>
        </authorList>
    </citation>
    <scope>NUCLEOTIDE SEQUENCE [LARGE SCALE GENOMIC DNA]</scope>
    <source>
        <strain evidence="1 2">Sa1CVN1</strain>
    </source>
</reference>
<gene>
    <name evidence="1" type="ORF">H9625_05705</name>
</gene>
<organism evidence="1 2">
    <name type="scientific">Phocaeicola intestinalis</name>
    <dbReference type="NCBI Taxonomy" id="2762212"/>
    <lineage>
        <taxon>Bacteria</taxon>
        <taxon>Pseudomonadati</taxon>
        <taxon>Bacteroidota</taxon>
        <taxon>Bacteroidia</taxon>
        <taxon>Bacteroidales</taxon>
        <taxon>Bacteroidaceae</taxon>
        <taxon>Phocaeicola</taxon>
    </lineage>
</organism>
<evidence type="ECO:0000313" key="1">
    <source>
        <dbReference type="EMBL" id="MBD8039945.1"/>
    </source>
</evidence>
<accession>A0ABR8Y6W8</accession>
<dbReference type="Proteomes" id="UP000620874">
    <property type="component" value="Unassembled WGS sequence"/>
</dbReference>
<comment type="caution">
    <text evidence="1">The sequence shown here is derived from an EMBL/GenBank/DDBJ whole genome shotgun (WGS) entry which is preliminary data.</text>
</comment>
<evidence type="ECO:0008006" key="3">
    <source>
        <dbReference type="Google" id="ProtNLM"/>
    </source>
</evidence>
<name>A0ABR8Y6W8_9BACT</name>
<sequence>MKTRILGMLLCLLCLPGCGDKAQKSHKTAGSVQQEQADTMTLGTSGFPKEIKKAWRVSLQDSMVYVTLMNTAEDGRELQMPYGVFPCEVFHYGNGRWKNVTTQLAPSEQHYKKKEASTSYPFDFLRESAPDDPSHIYPIPKPETELTGYNLVELIRTIRPNETAHFSFPLYNGTTDSIEKGLYRLTFYIDGKPCHIVFEL</sequence>
<proteinExistence type="predicted"/>
<dbReference type="EMBL" id="JACSPP010000012">
    <property type="protein sequence ID" value="MBD8039945.1"/>
    <property type="molecule type" value="Genomic_DNA"/>
</dbReference>
<dbReference type="RefSeq" id="WP_022041135.1">
    <property type="nucleotide sequence ID" value="NZ_JACSPP010000012.1"/>
</dbReference>